<gene>
    <name evidence="2" type="ORF">OCBIM_22029649mg</name>
</gene>
<evidence type="ECO:0000256" key="1">
    <source>
        <dbReference type="SAM" id="Phobius"/>
    </source>
</evidence>
<reference evidence="2" key="1">
    <citation type="submission" date="2015-07" db="EMBL/GenBank/DDBJ databases">
        <title>MeaNS - Measles Nucleotide Surveillance Program.</title>
        <authorList>
            <person name="Tran T."/>
            <person name="Druce J."/>
        </authorList>
    </citation>
    <scope>NUCLEOTIDE SEQUENCE</scope>
    <source>
        <strain evidence="2">UCB-OBI-ISO-001</strain>
        <tissue evidence="2">Gonad</tissue>
    </source>
</reference>
<organism evidence="2">
    <name type="scientific">Octopus bimaculoides</name>
    <name type="common">California two-spotted octopus</name>
    <dbReference type="NCBI Taxonomy" id="37653"/>
    <lineage>
        <taxon>Eukaryota</taxon>
        <taxon>Metazoa</taxon>
        <taxon>Spiralia</taxon>
        <taxon>Lophotrochozoa</taxon>
        <taxon>Mollusca</taxon>
        <taxon>Cephalopoda</taxon>
        <taxon>Coleoidea</taxon>
        <taxon>Octopodiformes</taxon>
        <taxon>Octopoda</taxon>
        <taxon>Incirrata</taxon>
        <taxon>Octopodidae</taxon>
        <taxon>Octopus</taxon>
    </lineage>
</organism>
<keyword evidence="1" id="KW-0472">Membrane</keyword>
<feature type="transmembrane region" description="Helical" evidence="1">
    <location>
        <begin position="28"/>
        <end position="50"/>
    </location>
</feature>
<dbReference type="EMBL" id="KQ420796">
    <property type="protein sequence ID" value="KOF79316.1"/>
    <property type="molecule type" value="Genomic_DNA"/>
</dbReference>
<keyword evidence="1" id="KW-1133">Transmembrane helix</keyword>
<proteinExistence type="predicted"/>
<protein>
    <submittedName>
        <fullName evidence="2">Uncharacterized protein</fullName>
    </submittedName>
</protein>
<accession>A0A0L8GQH4</accession>
<sequence length="65" mass="7872">MQILLQKELFKKELVFFLPFRFMFSNRAFYFCVAFHPLTLLCIFMVLLLICEKFLHSISVNYGDR</sequence>
<keyword evidence="1" id="KW-0812">Transmembrane</keyword>
<evidence type="ECO:0000313" key="2">
    <source>
        <dbReference type="EMBL" id="KOF79316.1"/>
    </source>
</evidence>
<dbReference type="AlphaFoldDB" id="A0A0L8GQH4"/>
<name>A0A0L8GQH4_OCTBM</name>